<sequence>MLISMIFPRRLRLCLLCLCLPVGAQAGLLENLLNQTGILAIVSPVTSAVGIELDDTLATLDTGLENTLGPLSEISSLAATDDLLAMDVGLVSADEGGAVSGIDALSSAKDQPALVPVTNIDPVFTVGRIQADDYQCSDSDGDGVCDQDDQCLKTPRGIKTLANGCYIDGPRALPLDGVFFALNSSQLSSTAKVILDAVVQVVQQSDAQRIEIGGHTDSLGAAHYNLRLSEARASAVRKYLLGQGVSADRLVAKGYGETTPRADNDTEAGREKNRRVELKRL</sequence>
<dbReference type="InterPro" id="IPR036737">
    <property type="entry name" value="OmpA-like_sf"/>
</dbReference>
<dbReference type="RefSeq" id="WP_344937806.1">
    <property type="nucleotide sequence ID" value="NZ_BAABDM010000007.1"/>
</dbReference>
<evidence type="ECO:0000256" key="1">
    <source>
        <dbReference type="ARBA" id="ARBA00004442"/>
    </source>
</evidence>
<dbReference type="PROSITE" id="PS51123">
    <property type="entry name" value="OMPA_2"/>
    <property type="match status" value="1"/>
</dbReference>
<comment type="subcellular location">
    <subcellularLocation>
        <location evidence="1">Cell outer membrane</location>
    </subcellularLocation>
</comment>
<dbReference type="Pfam" id="PF00691">
    <property type="entry name" value="OmpA"/>
    <property type="match status" value="1"/>
</dbReference>
<dbReference type="InterPro" id="IPR006664">
    <property type="entry name" value="OMP_bac"/>
</dbReference>
<keyword evidence="3" id="KW-0998">Cell outer membrane</keyword>
<dbReference type="CDD" id="cd07185">
    <property type="entry name" value="OmpA_C-like"/>
    <property type="match status" value="1"/>
</dbReference>
<proteinExistence type="predicted"/>
<dbReference type="PANTHER" id="PTHR30329:SF21">
    <property type="entry name" value="LIPOPROTEIN YIAD-RELATED"/>
    <property type="match status" value="1"/>
</dbReference>
<dbReference type="Proteomes" id="UP001500392">
    <property type="component" value="Unassembled WGS sequence"/>
</dbReference>
<evidence type="ECO:0000313" key="9">
    <source>
        <dbReference type="Proteomes" id="UP001500392"/>
    </source>
</evidence>
<feature type="compositionally biased region" description="Basic and acidic residues" evidence="5">
    <location>
        <begin position="260"/>
        <end position="281"/>
    </location>
</feature>
<evidence type="ECO:0000259" key="7">
    <source>
        <dbReference type="PROSITE" id="PS51123"/>
    </source>
</evidence>
<reference evidence="9" key="1">
    <citation type="journal article" date="2019" name="Int. J. Syst. Evol. Microbiol.">
        <title>The Global Catalogue of Microorganisms (GCM) 10K type strain sequencing project: providing services to taxonomists for standard genome sequencing and annotation.</title>
        <authorList>
            <consortium name="The Broad Institute Genomics Platform"/>
            <consortium name="The Broad Institute Genome Sequencing Center for Infectious Disease"/>
            <person name="Wu L."/>
            <person name="Ma J."/>
        </authorList>
    </citation>
    <scope>NUCLEOTIDE SEQUENCE [LARGE SCALE GENOMIC DNA]</scope>
    <source>
        <strain evidence="9">JCM 17304</strain>
    </source>
</reference>
<dbReference type="PRINTS" id="PR01021">
    <property type="entry name" value="OMPADOMAIN"/>
</dbReference>
<dbReference type="SUPFAM" id="SSF103088">
    <property type="entry name" value="OmpA-like"/>
    <property type="match status" value="1"/>
</dbReference>
<gene>
    <name evidence="8" type="ORF">GCM10022414_31140</name>
</gene>
<feature type="signal peptide" evidence="6">
    <location>
        <begin position="1"/>
        <end position="26"/>
    </location>
</feature>
<comment type="caution">
    <text evidence="8">The sequence shown here is derived from an EMBL/GenBank/DDBJ whole genome shotgun (WGS) entry which is preliminary data.</text>
</comment>
<protein>
    <recommendedName>
        <fullName evidence="7">OmpA-like domain-containing protein</fullName>
    </recommendedName>
</protein>
<name>A0ABP7X2A9_9GAMM</name>
<evidence type="ECO:0000256" key="6">
    <source>
        <dbReference type="SAM" id="SignalP"/>
    </source>
</evidence>
<dbReference type="InterPro" id="IPR006665">
    <property type="entry name" value="OmpA-like"/>
</dbReference>
<evidence type="ECO:0000256" key="5">
    <source>
        <dbReference type="SAM" id="MobiDB-lite"/>
    </source>
</evidence>
<dbReference type="EMBL" id="BAABDM010000007">
    <property type="protein sequence ID" value="GAA4103007.1"/>
    <property type="molecule type" value="Genomic_DNA"/>
</dbReference>
<feature type="chain" id="PRO_5045234968" description="OmpA-like domain-containing protein" evidence="6">
    <location>
        <begin position="27"/>
        <end position="281"/>
    </location>
</feature>
<accession>A0ABP7X2A9</accession>
<keyword evidence="9" id="KW-1185">Reference proteome</keyword>
<feature type="domain" description="OmpA-like" evidence="7">
    <location>
        <begin position="168"/>
        <end position="281"/>
    </location>
</feature>
<organism evidence="8 9">
    <name type="scientific">Zhongshania borealis</name>
    <dbReference type="NCBI Taxonomy" id="889488"/>
    <lineage>
        <taxon>Bacteria</taxon>
        <taxon>Pseudomonadati</taxon>
        <taxon>Pseudomonadota</taxon>
        <taxon>Gammaproteobacteria</taxon>
        <taxon>Cellvibrionales</taxon>
        <taxon>Spongiibacteraceae</taxon>
        <taxon>Zhongshania</taxon>
    </lineage>
</organism>
<evidence type="ECO:0000256" key="4">
    <source>
        <dbReference type="PROSITE-ProRule" id="PRU00473"/>
    </source>
</evidence>
<dbReference type="PANTHER" id="PTHR30329">
    <property type="entry name" value="STATOR ELEMENT OF FLAGELLAR MOTOR COMPLEX"/>
    <property type="match status" value="1"/>
</dbReference>
<keyword evidence="6" id="KW-0732">Signal</keyword>
<keyword evidence="2 4" id="KW-0472">Membrane</keyword>
<evidence type="ECO:0000256" key="2">
    <source>
        <dbReference type="ARBA" id="ARBA00023136"/>
    </source>
</evidence>
<dbReference type="PRINTS" id="PR01023">
    <property type="entry name" value="NAFLGMOTY"/>
</dbReference>
<evidence type="ECO:0000256" key="3">
    <source>
        <dbReference type="ARBA" id="ARBA00023237"/>
    </source>
</evidence>
<evidence type="ECO:0000313" key="8">
    <source>
        <dbReference type="EMBL" id="GAA4103007.1"/>
    </source>
</evidence>
<dbReference type="Gene3D" id="3.30.1330.60">
    <property type="entry name" value="OmpA-like domain"/>
    <property type="match status" value="1"/>
</dbReference>
<feature type="region of interest" description="Disordered" evidence="5">
    <location>
        <begin position="256"/>
        <end position="281"/>
    </location>
</feature>
<dbReference type="InterPro" id="IPR050330">
    <property type="entry name" value="Bact_OuterMem_StrucFunc"/>
</dbReference>